<proteinExistence type="predicted"/>
<gene>
    <name evidence="2" type="ORF">HAX54_031260</name>
</gene>
<comment type="caution">
    <text evidence="2">The sequence shown here is derived from an EMBL/GenBank/DDBJ whole genome shotgun (WGS) entry which is preliminary data.</text>
</comment>
<protein>
    <submittedName>
        <fullName evidence="2">Uncharacterized protein</fullName>
    </submittedName>
</protein>
<dbReference type="EMBL" id="JACEIK010003948">
    <property type="protein sequence ID" value="MCD9643641.1"/>
    <property type="molecule type" value="Genomic_DNA"/>
</dbReference>
<name>A0ABS8VAB0_DATST</name>
<evidence type="ECO:0000313" key="2">
    <source>
        <dbReference type="EMBL" id="MCD9643641.1"/>
    </source>
</evidence>
<dbReference type="Proteomes" id="UP000823775">
    <property type="component" value="Unassembled WGS sequence"/>
</dbReference>
<feature type="region of interest" description="Disordered" evidence="1">
    <location>
        <begin position="149"/>
        <end position="186"/>
    </location>
</feature>
<organism evidence="2 3">
    <name type="scientific">Datura stramonium</name>
    <name type="common">Jimsonweed</name>
    <name type="synonym">Common thornapple</name>
    <dbReference type="NCBI Taxonomy" id="4076"/>
    <lineage>
        <taxon>Eukaryota</taxon>
        <taxon>Viridiplantae</taxon>
        <taxon>Streptophyta</taxon>
        <taxon>Embryophyta</taxon>
        <taxon>Tracheophyta</taxon>
        <taxon>Spermatophyta</taxon>
        <taxon>Magnoliopsida</taxon>
        <taxon>eudicotyledons</taxon>
        <taxon>Gunneridae</taxon>
        <taxon>Pentapetalae</taxon>
        <taxon>asterids</taxon>
        <taxon>lamiids</taxon>
        <taxon>Solanales</taxon>
        <taxon>Solanaceae</taxon>
        <taxon>Solanoideae</taxon>
        <taxon>Datureae</taxon>
        <taxon>Datura</taxon>
    </lineage>
</organism>
<evidence type="ECO:0000256" key="1">
    <source>
        <dbReference type="SAM" id="MobiDB-lite"/>
    </source>
</evidence>
<reference evidence="2 3" key="1">
    <citation type="journal article" date="2021" name="BMC Genomics">
        <title>Datura genome reveals duplications of psychoactive alkaloid biosynthetic genes and high mutation rate following tissue culture.</title>
        <authorList>
            <person name="Rajewski A."/>
            <person name="Carter-House D."/>
            <person name="Stajich J."/>
            <person name="Litt A."/>
        </authorList>
    </citation>
    <scope>NUCLEOTIDE SEQUENCE [LARGE SCALE GENOMIC DNA]</scope>
    <source>
        <strain evidence="2">AR-01</strain>
    </source>
</reference>
<sequence>MAKNSRHRIREKLPSDGSWLDVCTRVSTITPLKEVKIEDLQHQLKGAGTKANWVGLATLVFQGTMVRILSRGHVIDESLFLSNPSGLQVRELAYSPEEQDVWSITAKLGPLEVFSSQERTPMSFYPRFRKAKITKGGYSSRVLVKGGRKQRSPVYAPSGAIATSRDGAQGSRGGPQSAICSSRPARQWLWRK</sequence>
<accession>A0ABS8VAB0</accession>
<evidence type="ECO:0000313" key="3">
    <source>
        <dbReference type="Proteomes" id="UP000823775"/>
    </source>
</evidence>
<keyword evidence="3" id="KW-1185">Reference proteome</keyword>